<dbReference type="AlphaFoldDB" id="A0A167I1M3"/>
<sequence>MAKGLRSKVKRSFRRAKREDSVYAATHAARVNRLHSKLARKLTTDTDGDLKMFGEEGQEADDAPGWSPRSPSPTPAAQHWAYTCLGLVNPEEMGVEGVRPLRSTAWEDQLGWLFPSQN</sequence>
<name>A0A167I1M3_CALVF</name>
<reference evidence="3 4" key="1">
    <citation type="journal article" date="2016" name="Mol. Biol. Evol.">
        <title>Comparative Genomics of Early-Diverging Mushroom-Forming Fungi Provides Insights into the Origins of Lignocellulose Decay Capabilities.</title>
        <authorList>
            <person name="Nagy L.G."/>
            <person name="Riley R."/>
            <person name="Tritt A."/>
            <person name="Adam C."/>
            <person name="Daum C."/>
            <person name="Floudas D."/>
            <person name="Sun H."/>
            <person name="Yadav J.S."/>
            <person name="Pangilinan J."/>
            <person name="Larsson K.H."/>
            <person name="Matsuura K."/>
            <person name="Barry K."/>
            <person name="Labutti K."/>
            <person name="Kuo R."/>
            <person name="Ohm R.A."/>
            <person name="Bhattacharya S.S."/>
            <person name="Shirouzu T."/>
            <person name="Yoshinaga Y."/>
            <person name="Martin F.M."/>
            <person name="Grigoriev I.V."/>
            <person name="Hibbett D.S."/>
        </authorList>
    </citation>
    <scope>NUCLEOTIDE SEQUENCE [LARGE SCALE GENOMIC DNA]</scope>
    <source>
        <strain evidence="3 4">TUFC12733</strain>
    </source>
</reference>
<gene>
    <name evidence="3" type="ORF">CALVIDRAFT_541243</name>
</gene>
<feature type="region of interest" description="Disordered" evidence="1">
    <location>
        <begin position="47"/>
        <end position="77"/>
    </location>
</feature>
<dbReference type="OrthoDB" id="4087970at2759"/>
<evidence type="ECO:0000259" key="2">
    <source>
        <dbReference type="Pfam" id="PF10338"/>
    </source>
</evidence>
<organism evidence="3 4">
    <name type="scientific">Calocera viscosa (strain TUFC12733)</name>
    <dbReference type="NCBI Taxonomy" id="1330018"/>
    <lineage>
        <taxon>Eukaryota</taxon>
        <taxon>Fungi</taxon>
        <taxon>Dikarya</taxon>
        <taxon>Basidiomycota</taxon>
        <taxon>Agaricomycotina</taxon>
        <taxon>Dacrymycetes</taxon>
        <taxon>Dacrymycetales</taxon>
        <taxon>Dacrymycetaceae</taxon>
        <taxon>Calocera</taxon>
    </lineage>
</organism>
<dbReference type="Pfam" id="PF10338">
    <property type="entry name" value="YBL028C_N"/>
    <property type="match status" value="1"/>
</dbReference>
<feature type="domain" description="DUF2423" evidence="2">
    <location>
        <begin position="1"/>
        <end position="42"/>
    </location>
</feature>
<dbReference type="Proteomes" id="UP000076738">
    <property type="component" value="Unassembled WGS sequence"/>
</dbReference>
<dbReference type="InterPro" id="IPR019434">
    <property type="entry name" value="DUF2423"/>
</dbReference>
<keyword evidence="4" id="KW-1185">Reference proteome</keyword>
<dbReference type="EMBL" id="KV417313">
    <property type="protein sequence ID" value="KZO92214.1"/>
    <property type="molecule type" value="Genomic_DNA"/>
</dbReference>
<evidence type="ECO:0000256" key="1">
    <source>
        <dbReference type="SAM" id="MobiDB-lite"/>
    </source>
</evidence>
<evidence type="ECO:0000313" key="3">
    <source>
        <dbReference type="EMBL" id="KZO92214.1"/>
    </source>
</evidence>
<dbReference type="STRING" id="1330018.A0A167I1M3"/>
<evidence type="ECO:0000313" key="4">
    <source>
        <dbReference type="Proteomes" id="UP000076738"/>
    </source>
</evidence>
<proteinExistence type="predicted"/>
<protein>
    <recommendedName>
        <fullName evidence="2">DUF2423 domain-containing protein</fullName>
    </recommendedName>
</protein>
<accession>A0A167I1M3</accession>
<dbReference type="PANTHER" id="PTHR28219">
    <property type="entry name" value="UPF0642 PROTEIN YBL028C"/>
    <property type="match status" value="1"/>
</dbReference>
<dbReference type="GO" id="GO:0030687">
    <property type="term" value="C:preribosome, large subunit precursor"/>
    <property type="evidence" value="ECO:0007669"/>
    <property type="project" value="TreeGrafter"/>
</dbReference>
<dbReference type="PANTHER" id="PTHR28219:SF1">
    <property type="entry name" value="UPF0642 PROTEIN YBL028C"/>
    <property type="match status" value="1"/>
</dbReference>